<dbReference type="EMBL" id="CP121694">
    <property type="protein sequence ID" value="WRO21812.1"/>
    <property type="molecule type" value="Genomic_DNA"/>
</dbReference>
<reference evidence="4 5" key="1">
    <citation type="submission" date="2023-04" db="EMBL/GenBank/DDBJ databases">
        <authorList>
            <person name="Hsu D."/>
        </authorList>
    </citation>
    <scope>NUCLEOTIDE SEQUENCE [LARGE SCALE GENOMIC DNA]</scope>
    <source>
        <strain evidence="4 5">MK1</strain>
    </source>
</reference>
<dbReference type="RefSeq" id="WP_366924641.1">
    <property type="nucleotide sequence ID" value="NZ_CP121694.1"/>
</dbReference>
<proteinExistence type="predicted"/>
<feature type="domain" description="ATPase AAA-type core" evidence="2">
    <location>
        <begin position="276"/>
        <end position="320"/>
    </location>
</feature>
<dbReference type="Gene3D" id="3.40.50.300">
    <property type="entry name" value="P-loop containing nucleotide triphosphate hydrolases"/>
    <property type="match status" value="1"/>
</dbReference>
<dbReference type="InterPro" id="IPR003959">
    <property type="entry name" value="ATPase_AAA_core"/>
</dbReference>
<feature type="domain" description="Endonuclease GajA/Old nuclease/RecF-like AAA" evidence="1">
    <location>
        <begin position="5"/>
        <end position="203"/>
    </location>
</feature>
<dbReference type="PANTHER" id="PTHR43581:SF4">
    <property type="entry name" value="ATP_GTP PHOSPHATASE"/>
    <property type="match status" value="1"/>
</dbReference>
<evidence type="ECO:0000259" key="3">
    <source>
        <dbReference type="Pfam" id="PF20469"/>
    </source>
</evidence>
<dbReference type="KEGG" id="dbc:MFMK1_001633"/>
<dbReference type="Pfam" id="PF13175">
    <property type="entry name" value="AAA_15"/>
    <property type="match status" value="1"/>
</dbReference>
<dbReference type="InterPro" id="IPR034139">
    <property type="entry name" value="TOPRIM_OLD"/>
</dbReference>
<sequence>MPSIITKIKLINYKRFRDYTIEPNGQINILVGDNEVGKSTVLEAIDIVASGNVRRVEAIGIDKFLNIDAVQQFNTGERNFEHLPKLAVELYLNGSFDHTMNGKNNSDGITCDGIRLVCEPNYDFLSEITESLQARADYFPYDYYSIRFSTFADEGYTGYKKKIRNILINSTNMSSEFAINDFIKRMYNQYTEDDIKERAVHKSKYRQLRSGFCAASLCALNERIPAEKNYTFGLRTGASLSLENDLMIYEDEIGIDSKGTGNQVFIKTDFALERSGSNVDVILIEEPENHLSHVNLRKLIQRVSETQHGQLFITTHNSLISTRLELQNLLIMHEEAEDKPTSLSGLKAETAKYFMKAPVANVIEFALSQRVILVEGPSEYMLFERFYENIIGHKPESDNVHIMDVRGLSFKRYLEIAQLLSSKVVVVTDNDHNTQKNCIEKYLDFATDANIKICYENNEMMSTFEKVLYSVNQTLCNRLFGENAIDYMLGNKTEAAYTLLSQHETIAVPDYIRGAIEWINE</sequence>
<dbReference type="AlphaFoldDB" id="A0AAU0UN67"/>
<evidence type="ECO:0000313" key="4">
    <source>
        <dbReference type="EMBL" id="WRO21812.1"/>
    </source>
</evidence>
<keyword evidence="5" id="KW-1185">Reference proteome</keyword>
<feature type="domain" description="OLD protein-like TOPRIM" evidence="3">
    <location>
        <begin position="368"/>
        <end position="431"/>
    </location>
</feature>
<dbReference type="Proteomes" id="UP001329915">
    <property type="component" value="Chromosome"/>
</dbReference>
<gene>
    <name evidence="4" type="ORF">MFMK1_001633</name>
</gene>
<evidence type="ECO:0000259" key="1">
    <source>
        <dbReference type="Pfam" id="PF13175"/>
    </source>
</evidence>
<evidence type="ECO:0000259" key="2">
    <source>
        <dbReference type="Pfam" id="PF13304"/>
    </source>
</evidence>
<dbReference type="Pfam" id="PF13304">
    <property type="entry name" value="AAA_21"/>
    <property type="match status" value="1"/>
</dbReference>
<name>A0AAU0UN67_9FIRM</name>
<evidence type="ECO:0000313" key="5">
    <source>
        <dbReference type="Proteomes" id="UP001329915"/>
    </source>
</evidence>
<dbReference type="InterPro" id="IPR051396">
    <property type="entry name" value="Bact_Antivir_Def_Nuclease"/>
</dbReference>
<dbReference type="Pfam" id="PF20469">
    <property type="entry name" value="OLD-like_TOPRIM"/>
    <property type="match status" value="1"/>
</dbReference>
<accession>A0AAU0UN67</accession>
<organism evidence="4 5">
    <name type="scientific">Metallumcola ferriviriculae</name>
    <dbReference type="NCBI Taxonomy" id="3039180"/>
    <lineage>
        <taxon>Bacteria</taxon>
        <taxon>Bacillati</taxon>
        <taxon>Bacillota</taxon>
        <taxon>Clostridia</taxon>
        <taxon>Neomoorellales</taxon>
        <taxon>Desulfitibacteraceae</taxon>
        <taxon>Metallumcola</taxon>
    </lineage>
</organism>
<dbReference type="InterPro" id="IPR041685">
    <property type="entry name" value="AAA_GajA/Old/RecF-like"/>
</dbReference>
<dbReference type="GO" id="GO:0005524">
    <property type="term" value="F:ATP binding"/>
    <property type="evidence" value="ECO:0007669"/>
    <property type="project" value="InterPro"/>
</dbReference>
<protein>
    <submittedName>
        <fullName evidence="4">AAA family ATPase</fullName>
    </submittedName>
</protein>
<dbReference type="CDD" id="cd01026">
    <property type="entry name" value="TOPRIM_OLD"/>
    <property type="match status" value="1"/>
</dbReference>
<dbReference type="PANTHER" id="PTHR43581">
    <property type="entry name" value="ATP/GTP PHOSPHATASE"/>
    <property type="match status" value="1"/>
</dbReference>
<dbReference type="InterPro" id="IPR027417">
    <property type="entry name" value="P-loop_NTPase"/>
</dbReference>
<dbReference type="SUPFAM" id="SSF52540">
    <property type="entry name" value="P-loop containing nucleoside triphosphate hydrolases"/>
    <property type="match status" value="1"/>
</dbReference>
<dbReference type="GO" id="GO:0016887">
    <property type="term" value="F:ATP hydrolysis activity"/>
    <property type="evidence" value="ECO:0007669"/>
    <property type="project" value="InterPro"/>
</dbReference>